<sequence>MHLISHSLDSSIQKNSGRVFKCLTTLLNATIALTLAKQQYINVRTFQYDINCNGSGSLSDSYEACAPSLFIGEAFYKVGVCVSFNGLPTIFTIQNTEGVFIIDTTYQDFTCKIPLQYPSVVPQEECINICSANPTVVSIVDEIVKSPANSYTEVSYAGSCNGNWKSNFNAIEYTLTNTCVNNPDGSTFTKCNSTDIVSKVTTFYECHLWEGTADSQTGADCGTEGGFNTFRFCGNQ</sequence>
<dbReference type="InParanoid" id="D3BG52"/>
<accession>D3BG52</accession>
<evidence type="ECO:0000313" key="2">
    <source>
        <dbReference type="Proteomes" id="UP000001396"/>
    </source>
</evidence>
<dbReference type="FunCoup" id="D3BG52">
    <property type="interactions" value="227"/>
</dbReference>
<comment type="caution">
    <text evidence="1">The sequence shown here is derived from an EMBL/GenBank/DDBJ whole genome shotgun (WGS) entry which is preliminary data.</text>
</comment>
<protein>
    <submittedName>
        <fullName evidence="1">Uncharacterized protein</fullName>
    </submittedName>
</protein>
<dbReference type="GeneID" id="31362984"/>
<dbReference type="AlphaFoldDB" id="D3BG52"/>
<dbReference type="PANTHER" id="PTHR33714">
    <property type="entry name" value="COUNTING FACTOR-ASSOCIATED PROTEIN A-RELATED"/>
    <property type="match status" value="1"/>
</dbReference>
<dbReference type="OMA" id="HESHYEN"/>
<dbReference type="RefSeq" id="XP_020431765.1">
    <property type="nucleotide sequence ID" value="XM_020578338.1"/>
</dbReference>
<reference evidence="1 2" key="1">
    <citation type="journal article" date="2011" name="Genome Res.">
        <title>Phylogeny-wide analysis of social amoeba genomes highlights ancient origins for complex intercellular communication.</title>
        <authorList>
            <person name="Heidel A.J."/>
            <person name="Lawal H.M."/>
            <person name="Felder M."/>
            <person name="Schilde C."/>
            <person name="Helps N.R."/>
            <person name="Tunggal B."/>
            <person name="Rivero F."/>
            <person name="John U."/>
            <person name="Schleicher M."/>
            <person name="Eichinger L."/>
            <person name="Platzer M."/>
            <person name="Noegel A.A."/>
            <person name="Schaap P."/>
            <person name="Gloeckner G."/>
        </authorList>
    </citation>
    <scope>NUCLEOTIDE SEQUENCE [LARGE SCALE GENOMIC DNA]</scope>
    <source>
        <strain evidence="2">ATCC 26659 / Pp 5 / PN500</strain>
    </source>
</reference>
<dbReference type="Proteomes" id="UP000001396">
    <property type="component" value="Unassembled WGS sequence"/>
</dbReference>
<dbReference type="PANTHER" id="PTHR33714:SF3">
    <property type="entry name" value="COUNTING FACTOR-ASSOCIATED PROTEIN A-RELATED"/>
    <property type="match status" value="1"/>
</dbReference>
<gene>
    <name evidence="1" type="ORF">PPL_07503</name>
</gene>
<dbReference type="EMBL" id="ADBJ01000033">
    <property type="protein sequence ID" value="EFA79644.1"/>
    <property type="molecule type" value="Genomic_DNA"/>
</dbReference>
<name>D3BG52_HETP5</name>
<keyword evidence="2" id="KW-1185">Reference proteome</keyword>
<organism evidence="1 2">
    <name type="scientific">Heterostelium pallidum (strain ATCC 26659 / Pp 5 / PN500)</name>
    <name type="common">Cellular slime mold</name>
    <name type="synonym">Polysphondylium pallidum</name>
    <dbReference type="NCBI Taxonomy" id="670386"/>
    <lineage>
        <taxon>Eukaryota</taxon>
        <taxon>Amoebozoa</taxon>
        <taxon>Evosea</taxon>
        <taxon>Eumycetozoa</taxon>
        <taxon>Dictyostelia</taxon>
        <taxon>Acytosteliales</taxon>
        <taxon>Acytosteliaceae</taxon>
        <taxon>Heterostelium</taxon>
    </lineage>
</organism>
<proteinExistence type="predicted"/>
<evidence type="ECO:0000313" key="1">
    <source>
        <dbReference type="EMBL" id="EFA79644.1"/>
    </source>
</evidence>